<evidence type="ECO:0000313" key="6">
    <source>
        <dbReference type="EMBL" id="URI10434.1"/>
    </source>
</evidence>
<feature type="domain" description="Major facilitator superfamily (MFS) profile" evidence="5">
    <location>
        <begin position="10"/>
        <end position="399"/>
    </location>
</feature>
<evidence type="ECO:0000256" key="4">
    <source>
        <dbReference type="SAM" id="Phobius"/>
    </source>
</evidence>
<protein>
    <submittedName>
        <fullName evidence="6">MFS transporter</fullName>
    </submittedName>
</protein>
<name>A0ABY4SD80_AQUTE</name>
<keyword evidence="1 4" id="KW-0812">Transmembrane</keyword>
<evidence type="ECO:0000256" key="1">
    <source>
        <dbReference type="ARBA" id="ARBA00022692"/>
    </source>
</evidence>
<keyword evidence="2 4" id="KW-1133">Transmembrane helix</keyword>
<evidence type="ECO:0000259" key="5">
    <source>
        <dbReference type="PROSITE" id="PS50850"/>
    </source>
</evidence>
<dbReference type="PANTHER" id="PTHR42910">
    <property type="entry name" value="TRANSPORTER SCO4007-RELATED"/>
    <property type="match status" value="1"/>
</dbReference>
<evidence type="ECO:0000256" key="3">
    <source>
        <dbReference type="ARBA" id="ARBA00023136"/>
    </source>
</evidence>
<feature type="transmembrane region" description="Helical" evidence="4">
    <location>
        <begin position="254"/>
        <end position="274"/>
    </location>
</feature>
<feature type="transmembrane region" description="Helical" evidence="4">
    <location>
        <begin position="139"/>
        <end position="158"/>
    </location>
</feature>
<dbReference type="Pfam" id="PF07690">
    <property type="entry name" value="MFS_1"/>
    <property type="match status" value="1"/>
</dbReference>
<dbReference type="Gene3D" id="1.20.1250.20">
    <property type="entry name" value="MFS general substrate transporter like domains"/>
    <property type="match status" value="1"/>
</dbReference>
<dbReference type="Proteomes" id="UP001056201">
    <property type="component" value="Chromosome 2"/>
</dbReference>
<dbReference type="InterPro" id="IPR011701">
    <property type="entry name" value="MFS"/>
</dbReference>
<feature type="transmembrane region" description="Helical" evidence="4">
    <location>
        <begin position="164"/>
        <end position="186"/>
    </location>
</feature>
<dbReference type="EMBL" id="CP097636">
    <property type="protein sequence ID" value="URI10434.1"/>
    <property type="molecule type" value="Genomic_DNA"/>
</dbReference>
<feature type="transmembrane region" description="Helical" evidence="4">
    <location>
        <begin position="46"/>
        <end position="70"/>
    </location>
</feature>
<dbReference type="InterPro" id="IPR036259">
    <property type="entry name" value="MFS_trans_sf"/>
</dbReference>
<feature type="transmembrane region" description="Helical" evidence="4">
    <location>
        <begin position="222"/>
        <end position="242"/>
    </location>
</feature>
<keyword evidence="7" id="KW-1185">Reference proteome</keyword>
<reference evidence="6" key="1">
    <citation type="submission" date="2022-05" db="EMBL/GenBank/DDBJ databases">
        <title>An RpoN-dependent PEP-CTERM gene is involved in floc formation of an Aquincola tertiaricarbonis strain.</title>
        <authorList>
            <person name="Qiu D."/>
            <person name="Xia M."/>
        </authorList>
    </citation>
    <scope>NUCLEOTIDE SEQUENCE</scope>
    <source>
        <strain evidence="6">RN12</strain>
    </source>
</reference>
<dbReference type="PANTHER" id="PTHR42910:SF1">
    <property type="entry name" value="MAJOR FACILITATOR SUPERFAMILY (MFS) PROFILE DOMAIN-CONTAINING PROTEIN"/>
    <property type="match status" value="1"/>
</dbReference>
<gene>
    <name evidence="6" type="ORF">MW290_15585</name>
</gene>
<evidence type="ECO:0000256" key="2">
    <source>
        <dbReference type="ARBA" id="ARBA00022989"/>
    </source>
</evidence>
<proteinExistence type="predicted"/>
<dbReference type="SUPFAM" id="SSF103473">
    <property type="entry name" value="MFS general substrate transporter"/>
    <property type="match status" value="1"/>
</dbReference>
<feature type="transmembrane region" description="Helical" evidence="4">
    <location>
        <begin position="347"/>
        <end position="367"/>
    </location>
</feature>
<feature type="transmembrane region" description="Helical" evidence="4">
    <location>
        <begin position="286"/>
        <end position="304"/>
    </location>
</feature>
<dbReference type="CDD" id="cd17324">
    <property type="entry name" value="MFS_NepI_like"/>
    <property type="match status" value="1"/>
</dbReference>
<feature type="transmembrane region" description="Helical" evidence="4">
    <location>
        <begin position="106"/>
        <end position="127"/>
    </location>
</feature>
<feature type="transmembrane region" description="Helical" evidence="4">
    <location>
        <begin position="373"/>
        <end position="393"/>
    </location>
</feature>
<feature type="transmembrane region" description="Helical" evidence="4">
    <location>
        <begin position="310"/>
        <end position="335"/>
    </location>
</feature>
<evidence type="ECO:0000313" key="7">
    <source>
        <dbReference type="Proteomes" id="UP001056201"/>
    </source>
</evidence>
<organism evidence="6 7">
    <name type="scientific">Aquincola tertiaricarbonis</name>
    <dbReference type="NCBI Taxonomy" id="391953"/>
    <lineage>
        <taxon>Bacteria</taxon>
        <taxon>Pseudomonadati</taxon>
        <taxon>Pseudomonadota</taxon>
        <taxon>Betaproteobacteria</taxon>
        <taxon>Burkholderiales</taxon>
        <taxon>Sphaerotilaceae</taxon>
        <taxon>Aquincola</taxon>
    </lineage>
</organism>
<feature type="transmembrane region" description="Helical" evidence="4">
    <location>
        <begin position="82"/>
        <end position="100"/>
    </location>
</feature>
<dbReference type="RefSeq" id="WP_250198641.1">
    <property type="nucleotide sequence ID" value="NZ_CP097636.1"/>
</dbReference>
<keyword evidence="3 4" id="KW-0472">Membrane</keyword>
<dbReference type="PROSITE" id="PS50850">
    <property type="entry name" value="MFS"/>
    <property type="match status" value="1"/>
</dbReference>
<feature type="transmembrane region" description="Helical" evidence="4">
    <location>
        <begin position="12"/>
        <end position="34"/>
    </location>
</feature>
<accession>A0ABY4SD80</accession>
<dbReference type="InterPro" id="IPR020846">
    <property type="entry name" value="MFS_dom"/>
</dbReference>
<sequence>MQAPNQAPPAGLPVWLSFLMAAACGLIVANLYYAQPLLGPIADSLGLSRAAAGLIVTATQCAYGAGLLLIVPLSDRVENRGLIVASLVVTAAALAVAAVAPSASLFLVACVVVGLGAVAAQVIVPFAAHLSPEAQRGRVVGNVMSGLLLGIMLARPAASLVADHFGWHAIFGLSAVATLAMALALWRLLPRRQPAAQASYGDLLRSMGRLWLDTPVLRLRGFYHACGFAAFSLFWTVVPLHLAAAPIGFSQTQIAWFALAGVAGAIAAPVTGRLADRGWARSATPIAMLLMAAAFLTGLVHTAAAGTQVAVLLLAAIVLDMGVAASLLLGQRAIFALGAQVRGRLNGLFIAMFFVGGALGSSLGAWMYSVGGWPGACLLGLAMPVLSLVVWLVHTSRTAPQPA</sequence>